<dbReference type="Gene3D" id="4.10.75.10">
    <property type="entry name" value="Elafin-like"/>
    <property type="match status" value="1"/>
</dbReference>
<dbReference type="InterPro" id="IPR051368">
    <property type="entry name" value="SerProtInhib-TIL_Domain"/>
</dbReference>
<dbReference type="GO" id="GO:0005576">
    <property type="term" value="C:extracellular region"/>
    <property type="evidence" value="ECO:0007669"/>
    <property type="project" value="InterPro"/>
</dbReference>
<dbReference type="SUPFAM" id="SSF57567">
    <property type="entry name" value="Serine protease inhibitors"/>
    <property type="match status" value="4"/>
</dbReference>
<feature type="chain" id="PRO_5037517214" evidence="4">
    <location>
        <begin position="21"/>
        <end position="457"/>
    </location>
</feature>
<dbReference type="Pfam" id="PF00095">
    <property type="entry name" value="WAP"/>
    <property type="match status" value="3"/>
</dbReference>
<evidence type="ECO:0000259" key="5">
    <source>
        <dbReference type="PROSITE" id="PS51390"/>
    </source>
</evidence>
<dbReference type="Gene3D" id="2.10.25.10">
    <property type="entry name" value="Laminin"/>
    <property type="match status" value="4"/>
</dbReference>
<name>A0A914WUE8_9BILA</name>
<dbReference type="SUPFAM" id="SSF57256">
    <property type="entry name" value="Elafin-like"/>
    <property type="match status" value="2"/>
</dbReference>
<dbReference type="SMART" id="SM00217">
    <property type="entry name" value="WAP"/>
    <property type="match status" value="3"/>
</dbReference>
<dbReference type="InterPro" id="IPR036084">
    <property type="entry name" value="Ser_inhib-like_sf"/>
</dbReference>
<feature type="signal peptide" evidence="4">
    <location>
        <begin position="1"/>
        <end position="20"/>
    </location>
</feature>
<dbReference type="CDD" id="cd19941">
    <property type="entry name" value="TIL"/>
    <property type="match status" value="4"/>
</dbReference>
<dbReference type="Proteomes" id="UP000887566">
    <property type="component" value="Unplaced"/>
</dbReference>
<feature type="domain" description="WAP" evidence="5">
    <location>
        <begin position="395"/>
        <end position="450"/>
    </location>
</feature>
<evidence type="ECO:0000313" key="7">
    <source>
        <dbReference type="WBParaSite" id="PSAMB.scaffold52size92702.g1124.t1"/>
    </source>
</evidence>
<reference evidence="7" key="1">
    <citation type="submission" date="2022-11" db="UniProtKB">
        <authorList>
            <consortium name="WormBaseParasite"/>
        </authorList>
    </citation>
    <scope>IDENTIFICATION</scope>
</reference>
<accession>A0A914WUE8</accession>
<dbReference type="InterPro" id="IPR002919">
    <property type="entry name" value="TIL_dom"/>
</dbReference>
<keyword evidence="1" id="KW-0646">Protease inhibitor</keyword>
<keyword evidence="4" id="KW-0732">Signal</keyword>
<dbReference type="AlphaFoldDB" id="A0A914WUE8"/>
<evidence type="ECO:0000256" key="3">
    <source>
        <dbReference type="ARBA" id="ARBA00023157"/>
    </source>
</evidence>
<dbReference type="PANTHER" id="PTHR23259">
    <property type="entry name" value="RIDDLE"/>
    <property type="match status" value="1"/>
</dbReference>
<keyword evidence="2" id="KW-0722">Serine protease inhibitor</keyword>
<evidence type="ECO:0000256" key="2">
    <source>
        <dbReference type="ARBA" id="ARBA00022900"/>
    </source>
</evidence>
<feature type="domain" description="WAP" evidence="5">
    <location>
        <begin position="294"/>
        <end position="343"/>
    </location>
</feature>
<dbReference type="InterPro" id="IPR008197">
    <property type="entry name" value="WAP_dom"/>
</dbReference>
<proteinExistence type="predicted"/>
<dbReference type="InterPro" id="IPR036645">
    <property type="entry name" value="Elafin-like_sf"/>
</dbReference>
<organism evidence="6 7">
    <name type="scientific">Plectus sambesii</name>
    <dbReference type="NCBI Taxonomy" id="2011161"/>
    <lineage>
        <taxon>Eukaryota</taxon>
        <taxon>Metazoa</taxon>
        <taxon>Ecdysozoa</taxon>
        <taxon>Nematoda</taxon>
        <taxon>Chromadorea</taxon>
        <taxon>Plectida</taxon>
        <taxon>Plectina</taxon>
        <taxon>Plectoidea</taxon>
        <taxon>Plectidae</taxon>
        <taxon>Plectus</taxon>
    </lineage>
</organism>
<sequence>MQDYALLVTIFVMACSYTTGQQHLEWCDYFRRLGQTNRPECVVQGTISAAVCQSRPNEIYMDCGSPCPATCTDQRPNCAAIAHNCVVNCFCSPGFVRDMNKPNQPCVQPQQCATTQSCPAGEVFKACGSACQPTCLVRNPVCQSTACYAGCFCQDGFIRRKENDICVPFTQCTNNQCPVNEVYQQCGSACPSTCQNRNPTCAQVCVPGCFCSPGFIRDLANGRSNCVAPNMCSTGATACAATEQYLSCGTPCPPTCNNRNPMCQHFCVAGCFCLPGYVRNIENVCILPQFCPITASKAGTCPTPSTNLVRAPLTIECSGDYDCSGTMKCCSEVSGSRFCRYPAGTQSVYTCPAAFSAINAYNVINCVNDNNCPANQRCCAEITGRKICADVNQLGTTKVNITNRMCPVNPPRDCQSEPIVISCSNDSDCDNNWKCCQATFCGGRICKDGVLVTAPNK</sequence>
<dbReference type="Pfam" id="PF01826">
    <property type="entry name" value="TIL"/>
    <property type="match status" value="4"/>
</dbReference>
<dbReference type="WBParaSite" id="PSAMB.scaffold52size92702.g1124.t1">
    <property type="protein sequence ID" value="PSAMB.scaffold52size92702.g1124.t1"/>
    <property type="gene ID" value="PSAMB.scaffold52size92702.g1124"/>
</dbReference>
<protein>
    <submittedName>
        <fullName evidence="7">WAP domain-containing protein</fullName>
    </submittedName>
</protein>
<dbReference type="PANTHER" id="PTHR23259:SF70">
    <property type="entry name" value="ACCESSORY GLAND PROTEIN ACP62F-RELATED"/>
    <property type="match status" value="1"/>
</dbReference>
<keyword evidence="3" id="KW-1015">Disulfide bond</keyword>
<keyword evidence="6" id="KW-1185">Reference proteome</keyword>
<dbReference type="PROSITE" id="PS51390">
    <property type="entry name" value="WAP"/>
    <property type="match status" value="2"/>
</dbReference>
<evidence type="ECO:0000256" key="1">
    <source>
        <dbReference type="ARBA" id="ARBA00022690"/>
    </source>
</evidence>
<evidence type="ECO:0000256" key="4">
    <source>
        <dbReference type="SAM" id="SignalP"/>
    </source>
</evidence>
<evidence type="ECO:0000313" key="6">
    <source>
        <dbReference type="Proteomes" id="UP000887566"/>
    </source>
</evidence>
<dbReference type="GO" id="GO:0004867">
    <property type="term" value="F:serine-type endopeptidase inhibitor activity"/>
    <property type="evidence" value="ECO:0007669"/>
    <property type="project" value="UniProtKB-KW"/>
</dbReference>